<proteinExistence type="predicted"/>
<comment type="caution">
    <text evidence="3">The sequence shown here is derived from an EMBL/GenBank/DDBJ whole genome shotgun (WGS) entry which is preliminary data.</text>
</comment>
<feature type="domain" description="FecR protein" evidence="1">
    <location>
        <begin position="130"/>
        <end position="223"/>
    </location>
</feature>
<dbReference type="InterPro" id="IPR032508">
    <property type="entry name" value="FecR_C"/>
</dbReference>
<dbReference type="Pfam" id="PF16344">
    <property type="entry name" value="FecR_C"/>
    <property type="match status" value="1"/>
</dbReference>
<feature type="domain" description="Protein FecR C-terminal" evidence="2">
    <location>
        <begin position="292"/>
        <end position="359"/>
    </location>
</feature>
<evidence type="ECO:0000313" key="4">
    <source>
        <dbReference type="Proteomes" id="UP000293874"/>
    </source>
</evidence>
<dbReference type="EMBL" id="SGXA01000003">
    <property type="protein sequence ID" value="RZS69238.1"/>
    <property type="molecule type" value="Genomic_DNA"/>
</dbReference>
<name>A0A4Q7MNS0_9BACT</name>
<evidence type="ECO:0000259" key="1">
    <source>
        <dbReference type="Pfam" id="PF04773"/>
    </source>
</evidence>
<dbReference type="Gene3D" id="3.55.50.30">
    <property type="match status" value="1"/>
</dbReference>
<dbReference type="InterPro" id="IPR012373">
    <property type="entry name" value="Ferrdict_sens_TM"/>
</dbReference>
<dbReference type="Pfam" id="PF04773">
    <property type="entry name" value="FecR"/>
    <property type="match status" value="1"/>
</dbReference>
<dbReference type="Proteomes" id="UP000293874">
    <property type="component" value="Unassembled WGS sequence"/>
</dbReference>
<dbReference type="PANTHER" id="PTHR30273">
    <property type="entry name" value="PERIPLASMIC SIGNAL SENSOR AND SIGMA FACTOR ACTIVATOR FECR-RELATED"/>
    <property type="match status" value="1"/>
</dbReference>
<sequence>METPEPIYFLISRYLSGDATEEERASLMKALQQDPNLMQQFDLLQQLWVADEPGNAMDVQNEKIKKILQLAAVEELLEQPATEMETVSPHQKKFRFRKWMMTAAIAGIIVSLWAILQPDHKPNPKSTNEIVAHKGSRTRTLLPDGSIVWLNAGSTLSYDPAFDGPQREIVLNGEAFFDIAPQAGKPFIVHAGNIDIKVLGTAFNVKSYADEHTVETTLLRGLVQLSRKDKPDAKPILLKPHQKLVLEKEIKGNIVNQKKENALLLPVQSVLQLDTTLRDDELPETAWIYNRLQFRGDGFPELAKKLERWYNIKIHFEDEAVQSLTFNGSLENETVEQAFRALQVAVPFSFTIKGNELFIRSRTPASP</sequence>
<reference evidence="3 4" key="1">
    <citation type="submission" date="2019-02" db="EMBL/GenBank/DDBJ databases">
        <title>Genomic Encyclopedia of Type Strains, Phase IV (KMG-IV): sequencing the most valuable type-strain genomes for metagenomic binning, comparative biology and taxonomic classification.</title>
        <authorList>
            <person name="Goeker M."/>
        </authorList>
    </citation>
    <scope>NUCLEOTIDE SEQUENCE [LARGE SCALE GENOMIC DNA]</scope>
    <source>
        <strain evidence="3 4">DSM 18116</strain>
    </source>
</reference>
<dbReference type="Gene3D" id="2.60.120.1440">
    <property type="match status" value="1"/>
</dbReference>
<dbReference type="AlphaFoldDB" id="A0A4Q7MNS0"/>
<dbReference type="PIRSF" id="PIRSF018266">
    <property type="entry name" value="FecR"/>
    <property type="match status" value="1"/>
</dbReference>
<organism evidence="3 4">
    <name type="scientific">Pseudobacter ginsenosidimutans</name>
    <dbReference type="NCBI Taxonomy" id="661488"/>
    <lineage>
        <taxon>Bacteria</taxon>
        <taxon>Pseudomonadati</taxon>
        <taxon>Bacteroidota</taxon>
        <taxon>Chitinophagia</taxon>
        <taxon>Chitinophagales</taxon>
        <taxon>Chitinophagaceae</taxon>
        <taxon>Pseudobacter</taxon>
    </lineage>
</organism>
<evidence type="ECO:0000259" key="2">
    <source>
        <dbReference type="Pfam" id="PF16344"/>
    </source>
</evidence>
<accession>A0A4Q7MNS0</accession>
<dbReference type="InterPro" id="IPR006860">
    <property type="entry name" value="FecR"/>
</dbReference>
<keyword evidence="4" id="KW-1185">Reference proteome</keyword>
<dbReference type="PANTHER" id="PTHR30273:SF2">
    <property type="entry name" value="PROTEIN FECR"/>
    <property type="match status" value="1"/>
</dbReference>
<protein>
    <submittedName>
        <fullName evidence="3">FecR family protein</fullName>
    </submittedName>
</protein>
<dbReference type="GO" id="GO:0016989">
    <property type="term" value="F:sigma factor antagonist activity"/>
    <property type="evidence" value="ECO:0007669"/>
    <property type="project" value="TreeGrafter"/>
</dbReference>
<evidence type="ECO:0000313" key="3">
    <source>
        <dbReference type="EMBL" id="RZS69238.1"/>
    </source>
</evidence>
<gene>
    <name evidence="3" type="ORF">EV199_5074</name>
</gene>